<dbReference type="GO" id="GO:0016788">
    <property type="term" value="F:hydrolase activity, acting on ester bonds"/>
    <property type="evidence" value="ECO:0007669"/>
    <property type="project" value="InterPro"/>
</dbReference>
<reference evidence="6" key="1">
    <citation type="journal article" date="2016" name="Nature">
        <title>The genome of the seagrass Zostera marina reveals angiosperm adaptation to the sea.</title>
        <authorList>
            <person name="Olsen J.L."/>
            <person name="Rouze P."/>
            <person name="Verhelst B."/>
            <person name="Lin Y.-C."/>
            <person name="Bayer T."/>
            <person name="Collen J."/>
            <person name="Dattolo E."/>
            <person name="De Paoli E."/>
            <person name="Dittami S."/>
            <person name="Maumus F."/>
            <person name="Michel G."/>
            <person name="Kersting A."/>
            <person name="Lauritano C."/>
            <person name="Lohaus R."/>
            <person name="Toepel M."/>
            <person name="Tonon T."/>
            <person name="Vanneste K."/>
            <person name="Amirebrahimi M."/>
            <person name="Brakel J."/>
            <person name="Bostroem C."/>
            <person name="Chovatia M."/>
            <person name="Grimwood J."/>
            <person name="Jenkins J.W."/>
            <person name="Jueterbock A."/>
            <person name="Mraz A."/>
            <person name="Stam W.T."/>
            <person name="Tice H."/>
            <person name="Bornberg-Bauer E."/>
            <person name="Green P.J."/>
            <person name="Pearson G.A."/>
            <person name="Procaccini G."/>
            <person name="Duarte C.M."/>
            <person name="Schmutz J."/>
            <person name="Reusch T.B.H."/>
            <person name="Van de Peer Y."/>
        </authorList>
    </citation>
    <scope>NUCLEOTIDE SEQUENCE [LARGE SCALE GENOMIC DNA]</scope>
    <source>
        <strain evidence="6">cv. Finnish</strain>
    </source>
</reference>
<feature type="chain" id="PRO_5005527534" evidence="4">
    <location>
        <begin position="17"/>
        <end position="371"/>
    </location>
</feature>
<dbReference type="InterPro" id="IPR051058">
    <property type="entry name" value="GDSL_Est/Lipase"/>
</dbReference>
<dbReference type="CDD" id="cd01837">
    <property type="entry name" value="SGNH_plant_lipase_like"/>
    <property type="match status" value="1"/>
</dbReference>
<dbReference type="InterPro" id="IPR001087">
    <property type="entry name" value="GDSL"/>
</dbReference>
<evidence type="ECO:0000313" key="6">
    <source>
        <dbReference type="Proteomes" id="UP000036987"/>
    </source>
</evidence>
<dbReference type="PANTHER" id="PTHR45648">
    <property type="entry name" value="GDSL LIPASE/ACYLHYDROLASE FAMILY PROTEIN (AFU_ORTHOLOGUE AFUA_4G14700)"/>
    <property type="match status" value="1"/>
</dbReference>
<dbReference type="OMA" id="VWNGLHT"/>
<dbReference type="EMBL" id="LFYR01001270">
    <property type="protein sequence ID" value="KMZ63133.1"/>
    <property type="molecule type" value="Genomic_DNA"/>
</dbReference>
<dbReference type="Pfam" id="PF00657">
    <property type="entry name" value="Lipase_GDSL"/>
    <property type="match status" value="1"/>
</dbReference>
<evidence type="ECO:0000256" key="3">
    <source>
        <dbReference type="ARBA" id="ARBA00022963"/>
    </source>
</evidence>
<evidence type="ECO:0000256" key="4">
    <source>
        <dbReference type="SAM" id="SignalP"/>
    </source>
</evidence>
<evidence type="ECO:0000313" key="5">
    <source>
        <dbReference type="EMBL" id="KMZ63133.1"/>
    </source>
</evidence>
<sequence length="371" mass="41309">MAQFLFFLFILFLCVGQQICLEININGSSLSTPLVPAFFVIGDSTVDCGTNNYLGTLARADRPPYGRDFDTHQPTGRFCNGRIVVDFLGLPFVPPFLSQRGEIGGMIHGLNYASAAAGIIFSSGSDLGKHVSLSQQMEQVMETFQQFQLNLGREAAGDLISKSVFYFSIGSNDFIHYYLKNVSGVQSRYLPWEFTKLLTNSIRQHLENLYAAGVRKIVVMGIGPLGCAPHYLWKHGGEDGQCVSEINNLVTLFNFGMRFTVDVLNEKLEGSKIIFCDVLKASVDIMNNHERYGFDTIKNACCGLGRFGGWITCLLPVMACHNASSYVWWDQFHPTSAVNQILADDIWEGSQTAHMCYPTHLKHIVKNIDLD</sequence>
<protein>
    <submittedName>
        <fullName evidence="5">GDSL esterase/lipase</fullName>
    </submittedName>
</protein>
<accession>A0A0K9P2D6</accession>
<evidence type="ECO:0000256" key="1">
    <source>
        <dbReference type="ARBA" id="ARBA00008668"/>
    </source>
</evidence>
<gene>
    <name evidence="5" type="ORF">ZOSMA_425G00070</name>
</gene>
<keyword evidence="2" id="KW-0378">Hydrolase</keyword>
<dbReference type="GO" id="GO:0016042">
    <property type="term" value="P:lipid catabolic process"/>
    <property type="evidence" value="ECO:0007669"/>
    <property type="project" value="UniProtKB-KW"/>
</dbReference>
<keyword evidence="3" id="KW-0443">Lipid metabolism</keyword>
<organism evidence="5 6">
    <name type="scientific">Zostera marina</name>
    <name type="common">Eelgrass</name>
    <dbReference type="NCBI Taxonomy" id="29655"/>
    <lineage>
        <taxon>Eukaryota</taxon>
        <taxon>Viridiplantae</taxon>
        <taxon>Streptophyta</taxon>
        <taxon>Embryophyta</taxon>
        <taxon>Tracheophyta</taxon>
        <taxon>Spermatophyta</taxon>
        <taxon>Magnoliopsida</taxon>
        <taxon>Liliopsida</taxon>
        <taxon>Zosteraceae</taxon>
        <taxon>Zostera</taxon>
    </lineage>
</organism>
<dbReference type="AlphaFoldDB" id="A0A0K9P2D6"/>
<proteinExistence type="inferred from homology"/>
<comment type="caution">
    <text evidence="5">The sequence shown here is derived from an EMBL/GenBank/DDBJ whole genome shotgun (WGS) entry which is preliminary data.</text>
</comment>
<dbReference type="SUPFAM" id="SSF52266">
    <property type="entry name" value="SGNH hydrolase"/>
    <property type="match status" value="1"/>
</dbReference>
<dbReference type="InterPro" id="IPR036514">
    <property type="entry name" value="SGNH_hydro_sf"/>
</dbReference>
<keyword evidence="6" id="KW-1185">Reference proteome</keyword>
<dbReference type="Gene3D" id="3.40.50.1110">
    <property type="entry name" value="SGNH hydrolase"/>
    <property type="match status" value="1"/>
</dbReference>
<evidence type="ECO:0000256" key="2">
    <source>
        <dbReference type="ARBA" id="ARBA00022801"/>
    </source>
</evidence>
<dbReference type="InterPro" id="IPR035669">
    <property type="entry name" value="SGNH_plant_lipase-like"/>
</dbReference>
<name>A0A0K9P2D6_ZOSMR</name>
<dbReference type="PANTHER" id="PTHR45648:SF13">
    <property type="entry name" value="OS02G0290900 PROTEIN"/>
    <property type="match status" value="1"/>
</dbReference>
<keyword evidence="3" id="KW-0442">Lipid degradation</keyword>
<dbReference type="Proteomes" id="UP000036987">
    <property type="component" value="Unassembled WGS sequence"/>
</dbReference>
<comment type="similarity">
    <text evidence="1">Belongs to the 'GDSL' lipolytic enzyme family.</text>
</comment>
<dbReference type="OrthoDB" id="1600564at2759"/>
<keyword evidence="4" id="KW-0732">Signal</keyword>
<feature type="signal peptide" evidence="4">
    <location>
        <begin position="1"/>
        <end position="16"/>
    </location>
</feature>
<dbReference type="STRING" id="29655.A0A0K9P2D6"/>